<feature type="region of interest" description="Disordered" evidence="1">
    <location>
        <begin position="1"/>
        <end position="47"/>
    </location>
</feature>
<name>Q8N7I9_HUMAN</name>
<protein>
    <submittedName>
        <fullName evidence="2">cDNA FLJ25492 fis, clone CBR01389</fullName>
    </submittedName>
</protein>
<evidence type="ECO:0000256" key="1">
    <source>
        <dbReference type="SAM" id="MobiDB-lite"/>
    </source>
</evidence>
<accession>Q8N7I9</accession>
<reference evidence="2" key="1">
    <citation type="submission" date="2002-07" db="EMBL/GenBank/DDBJ databases">
        <title>NEDO human cDNA sequencing project.</title>
        <authorList>
            <person name="Nishi T."/>
            <person name="Ota T."/>
            <person name="Nakagawa S."/>
            <person name="Senoh A."/>
            <person name="Mizuguchi H."/>
            <person name="Inagaki H."/>
            <person name="Suzuki Y."/>
            <person name="Hata H."/>
            <person name="Nakagawa K."/>
            <person name="Mizuno S."/>
            <person name="Morinaga M."/>
            <person name="Kawamura M."/>
            <person name="Sugiyama T."/>
            <person name="Irie R."/>
            <person name="Otsuki T."/>
            <person name="Sato H."/>
            <person name="Nishikawa T."/>
            <person name="Sugiyama A."/>
            <person name="Kawakami B."/>
            <person name="Nagai K."/>
            <person name="Isogai T."/>
            <person name="Sugano S."/>
        </authorList>
    </citation>
    <scope>NUCLEOTIDE SEQUENCE</scope>
    <source>
        <tissue evidence="2">Brain</tissue>
    </source>
</reference>
<sequence length="134" mass="13911">METPGGPSEHPCGAAASPAMGRGTWLGPLHSWLPPKTGGATSRHLPSAGALGAGAARAAQLEGDQPASILEAQIKRDREDARSQHRHVDSRSCCISVTLSPCAPEVIPDPTAALPSVPITVIIESQPLPRWGLF</sequence>
<dbReference type="AlphaFoldDB" id="Q8N7I9"/>
<organism evidence="2">
    <name type="scientific">Homo sapiens</name>
    <name type="common">Human</name>
    <dbReference type="NCBI Taxonomy" id="9606"/>
    <lineage>
        <taxon>Eukaryota</taxon>
        <taxon>Metazoa</taxon>
        <taxon>Chordata</taxon>
        <taxon>Craniata</taxon>
        <taxon>Vertebrata</taxon>
        <taxon>Euteleostomi</taxon>
        <taxon>Mammalia</taxon>
        <taxon>Eutheria</taxon>
        <taxon>Euarchontoglires</taxon>
        <taxon>Primates</taxon>
        <taxon>Haplorrhini</taxon>
        <taxon>Catarrhini</taxon>
        <taxon>Hominidae</taxon>
        <taxon>Homo</taxon>
    </lineage>
</organism>
<evidence type="ECO:0000313" key="2">
    <source>
        <dbReference type="EMBL" id="BAC05291.1"/>
    </source>
</evidence>
<dbReference type="EMBL" id="AK098358">
    <property type="protein sequence ID" value="BAC05291.1"/>
    <property type="molecule type" value="mRNA"/>
</dbReference>
<proteinExistence type="evidence at transcript level"/>